<dbReference type="PANTHER" id="PTHR12455">
    <property type="entry name" value="NUCLEOLAR COMPLEX PROTEIN 4"/>
    <property type="match status" value="1"/>
</dbReference>
<reference evidence="4 5" key="1">
    <citation type="submission" date="2022-05" db="EMBL/GenBank/DDBJ databases">
        <authorList>
            <consortium name="Genoscope - CEA"/>
            <person name="William W."/>
        </authorList>
    </citation>
    <scope>NUCLEOTIDE SEQUENCE [LARGE SCALE GENOMIC DNA]</scope>
</reference>
<feature type="region of interest" description="Disordered" evidence="2">
    <location>
        <begin position="1"/>
        <end position="28"/>
    </location>
</feature>
<proteinExistence type="inferred from homology"/>
<evidence type="ECO:0000259" key="3">
    <source>
        <dbReference type="Pfam" id="PF03914"/>
    </source>
</evidence>
<feature type="non-terminal residue" evidence="4">
    <location>
        <position position="1"/>
    </location>
</feature>
<comment type="caution">
    <text evidence="4">The sequence shown here is derived from an EMBL/GenBank/DDBJ whole genome shotgun (WGS) entry which is preliminary data.</text>
</comment>
<dbReference type="EMBL" id="CALNXI010002518">
    <property type="protein sequence ID" value="CAH3188503.1"/>
    <property type="molecule type" value="Genomic_DNA"/>
</dbReference>
<dbReference type="InterPro" id="IPR027193">
    <property type="entry name" value="Noc4"/>
</dbReference>
<dbReference type="Pfam" id="PF03914">
    <property type="entry name" value="CBF"/>
    <property type="match status" value="1"/>
</dbReference>
<evidence type="ECO:0000313" key="4">
    <source>
        <dbReference type="EMBL" id="CAH3188503.1"/>
    </source>
</evidence>
<comment type="similarity">
    <text evidence="1">Belongs to the CBF/MAK21 family.</text>
</comment>
<evidence type="ECO:0000256" key="1">
    <source>
        <dbReference type="ARBA" id="ARBA00007797"/>
    </source>
</evidence>
<sequence>SGKLLLEGDSEEDISDSQKGDPFIPDEPDPAKCNALKSSLWELKTLQSHYYPGVSSLVEMLQKPLGTMETDISQYFDEDYDQLFQKQCRKITAENAVLEFQVPKGLFSKGMLESWVLK</sequence>
<feature type="domain" description="CCAAT-binding factor" evidence="3">
    <location>
        <begin position="11"/>
        <end position="57"/>
    </location>
</feature>
<dbReference type="PANTHER" id="PTHR12455:SF0">
    <property type="entry name" value="NUCLEOLAR COMPLEX PROTEIN 4 HOMOLOG"/>
    <property type="match status" value="1"/>
</dbReference>
<keyword evidence="5" id="KW-1185">Reference proteome</keyword>
<accession>A0ABN8SAF3</accession>
<gene>
    <name evidence="4" type="ORF">PEVE_00018585</name>
</gene>
<dbReference type="InterPro" id="IPR005612">
    <property type="entry name" value="CCAAT-binding_factor"/>
</dbReference>
<evidence type="ECO:0000256" key="2">
    <source>
        <dbReference type="SAM" id="MobiDB-lite"/>
    </source>
</evidence>
<dbReference type="Proteomes" id="UP001159427">
    <property type="component" value="Unassembled WGS sequence"/>
</dbReference>
<protein>
    <recommendedName>
        <fullName evidence="3">CCAAT-binding factor domain-containing protein</fullName>
    </recommendedName>
</protein>
<evidence type="ECO:0000313" key="5">
    <source>
        <dbReference type="Proteomes" id="UP001159427"/>
    </source>
</evidence>
<organism evidence="4 5">
    <name type="scientific">Porites evermanni</name>
    <dbReference type="NCBI Taxonomy" id="104178"/>
    <lineage>
        <taxon>Eukaryota</taxon>
        <taxon>Metazoa</taxon>
        <taxon>Cnidaria</taxon>
        <taxon>Anthozoa</taxon>
        <taxon>Hexacorallia</taxon>
        <taxon>Scleractinia</taxon>
        <taxon>Fungiina</taxon>
        <taxon>Poritidae</taxon>
        <taxon>Porites</taxon>
    </lineage>
</organism>
<name>A0ABN8SAF3_9CNID</name>